<dbReference type="CDD" id="cd00495">
    <property type="entry name" value="Ribosomal_L25_TL5_CTC"/>
    <property type="match status" value="1"/>
</dbReference>
<dbReference type="EMBL" id="JBAKBA010000054">
    <property type="protein sequence ID" value="MEL0660732.1"/>
    <property type="molecule type" value="Genomic_DNA"/>
</dbReference>
<comment type="similarity">
    <text evidence="5">Belongs to the bacterial ribosomal protein bL25 family. CTC subfamily.</text>
</comment>
<dbReference type="InterPro" id="IPR011035">
    <property type="entry name" value="Ribosomal_bL25/Gln-tRNA_synth"/>
</dbReference>
<keyword evidence="2 5" id="KW-0694">RNA-binding</keyword>
<evidence type="ECO:0000256" key="3">
    <source>
        <dbReference type="ARBA" id="ARBA00022980"/>
    </source>
</evidence>
<evidence type="ECO:0000256" key="4">
    <source>
        <dbReference type="ARBA" id="ARBA00023274"/>
    </source>
</evidence>
<dbReference type="InterPro" id="IPR029751">
    <property type="entry name" value="Ribosomal_L25_dom"/>
</dbReference>
<dbReference type="PANTHER" id="PTHR33284">
    <property type="entry name" value="RIBOSOMAL PROTEIN L25/GLN-TRNA SYNTHETASE, ANTI-CODON-BINDING DOMAIN-CONTAINING PROTEIN"/>
    <property type="match status" value="1"/>
</dbReference>
<dbReference type="HAMAP" id="MF_01336">
    <property type="entry name" value="Ribosomal_bL25"/>
    <property type="match status" value="1"/>
</dbReference>
<proteinExistence type="inferred from homology"/>
<dbReference type="NCBIfam" id="NF004612">
    <property type="entry name" value="PRK05943.1"/>
    <property type="match status" value="1"/>
</dbReference>
<dbReference type="Gene3D" id="2.170.120.20">
    <property type="entry name" value="Ribosomal protein L25, beta domain"/>
    <property type="match status" value="1"/>
</dbReference>
<keyword evidence="9" id="KW-1185">Reference proteome</keyword>
<dbReference type="Pfam" id="PF01386">
    <property type="entry name" value="Ribosomal_L25p"/>
    <property type="match status" value="1"/>
</dbReference>
<keyword evidence="1 5" id="KW-0699">rRNA-binding</keyword>
<evidence type="ECO:0000259" key="6">
    <source>
        <dbReference type="Pfam" id="PF01386"/>
    </source>
</evidence>
<dbReference type="NCBIfam" id="NF004130">
    <property type="entry name" value="PRK05618.1-5"/>
    <property type="match status" value="1"/>
</dbReference>
<dbReference type="PANTHER" id="PTHR33284:SF1">
    <property type="entry name" value="RIBOSOMAL PROTEIN L25_GLN-TRNA SYNTHETASE, ANTI-CODON-BINDING DOMAIN-CONTAINING PROTEIN"/>
    <property type="match status" value="1"/>
</dbReference>
<evidence type="ECO:0000313" key="9">
    <source>
        <dbReference type="Proteomes" id="UP001366060"/>
    </source>
</evidence>
<dbReference type="InterPro" id="IPR001021">
    <property type="entry name" value="Ribosomal_bL25_long"/>
</dbReference>
<dbReference type="RefSeq" id="WP_025565759.1">
    <property type="nucleotide sequence ID" value="NZ_JBAKBA010000054.1"/>
</dbReference>
<gene>
    <name evidence="5" type="primary">rplY</name>
    <name evidence="5" type="synonym">ctc</name>
    <name evidence="8" type="ORF">V6255_16475</name>
</gene>
<comment type="subunit">
    <text evidence="5">Part of the 50S ribosomal subunit; part of the 5S rRNA/L5/L18/L25 subcomplex. Contacts the 5S rRNA. Binds to the 5S rRNA independently of L5 and L18.</text>
</comment>
<dbReference type="InterPro" id="IPR020057">
    <property type="entry name" value="Ribosomal_bL25_b-dom"/>
</dbReference>
<dbReference type="NCBIfam" id="TIGR00731">
    <property type="entry name" value="bL25_bact_ctc"/>
    <property type="match status" value="1"/>
</dbReference>
<organism evidence="8 9">
    <name type="scientific">Psychromonas arctica</name>
    <dbReference type="NCBI Taxonomy" id="168275"/>
    <lineage>
        <taxon>Bacteria</taxon>
        <taxon>Pseudomonadati</taxon>
        <taxon>Pseudomonadota</taxon>
        <taxon>Gammaproteobacteria</taxon>
        <taxon>Alteromonadales</taxon>
        <taxon>Psychromonadaceae</taxon>
        <taxon>Psychromonas</taxon>
    </lineage>
</organism>
<evidence type="ECO:0000313" key="8">
    <source>
        <dbReference type="EMBL" id="MEL0660732.1"/>
    </source>
</evidence>
<dbReference type="Proteomes" id="UP001366060">
    <property type="component" value="Unassembled WGS sequence"/>
</dbReference>
<dbReference type="Pfam" id="PF14693">
    <property type="entry name" value="Ribosomal_TL5_C"/>
    <property type="match status" value="1"/>
</dbReference>
<dbReference type="InterPro" id="IPR020056">
    <property type="entry name" value="Rbsml_bL25/Gln-tRNA_synth_N"/>
</dbReference>
<evidence type="ECO:0000256" key="2">
    <source>
        <dbReference type="ARBA" id="ARBA00022884"/>
    </source>
</evidence>
<dbReference type="InterPro" id="IPR037121">
    <property type="entry name" value="Ribosomal_bL25_C"/>
</dbReference>
<dbReference type="InterPro" id="IPR020055">
    <property type="entry name" value="Ribosomal_bL25_short"/>
</dbReference>
<name>A0ABU9HFQ0_9GAMM</name>
<dbReference type="NCBIfam" id="NF004128">
    <property type="entry name" value="PRK05618.1-2"/>
    <property type="match status" value="1"/>
</dbReference>
<evidence type="ECO:0000256" key="5">
    <source>
        <dbReference type="HAMAP-Rule" id="MF_01334"/>
    </source>
</evidence>
<protein>
    <recommendedName>
        <fullName evidence="5">Large ribosomal subunit protein bL25</fullName>
    </recommendedName>
    <alternativeName>
        <fullName evidence="5">General stress protein CTC</fullName>
    </alternativeName>
</protein>
<accession>A0ABU9HFQ0</accession>
<reference evidence="8 9" key="1">
    <citation type="submission" date="2024-02" db="EMBL/GenBank/DDBJ databases">
        <title>Bacteria isolated from the canopy kelp, Nereocystis luetkeana.</title>
        <authorList>
            <person name="Pfister C.A."/>
            <person name="Younker I.T."/>
            <person name="Light S.H."/>
        </authorList>
    </citation>
    <scope>NUCLEOTIDE SEQUENCE [LARGE SCALE GENOMIC DNA]</scope>
    <source>
        <strain evidence="8 9">TI.2.07</strain>
    </source>
</reference>
<feature type="domain" description="Large ribosomal subunit protein bL25 beta" evidence="7">
    <location>
        <begin position="101"/>
        <end position="172"/>
    </location>
</feature>
<dbReference type="HAMAP" id="MF_01334">
    <property type="entry name" value="Ribosomal_bL25_CTC"/>
    <property type="match status" value="1"/>
</dbReference>
<dbReference type="SUPFAM" id="SSF50715">
    <property type="entry name" value="Ribosomal protein L25-like"/>
    <property type="match status" value="1"/>
</dbReference>
<sequence length="208" mass="22571">MSITLVATTRTDLGKGASRRLRHTDHTPGVVYGSGKDPVSLTFEHKELMKVEGIEAFYSSVLSLEIDGVAEQVLLKDIQRHSFKERIQHLDLLRVDATHALQTTVPLHFLNEDTATAVKNGGVIAHLANELEVTCLPADLPAFIEVDIANVEIGQTVHISDVVLPKGVESVELIKGEEHDLPLLAITAKKVVAEDEEEATTEAADAAE</sequence>
<dbReference type="InterPro" id="IPR020930">
    <property type="entry name" value="Ribosomal_uL5_bac-type"/>
</dbReference>
<comment type="caution">
    <text evidence="8">The sequence shown here is derived from an EMBL/GenBank/DDBJ whole genome shotgun (WGS) entry which is preliminary data.</text>
</comment>
<feature type="domain" description="Large ribosomal subunit protein bL25 L25" evidence="6">
    <location>
        <begin position="5"/>
        <end position="92"/>
    </location>
</feature>
<keyword evidence="3 5" id="KW-0689">Ribosomal protein</keyword>
<keyword evidence="4 5" id="KW-0687">Ribonucleoprotein</keyword>
<comment type="function">
    <text evidence="5">This is one of the proteins that binds to the 5S RNA in the ribosome where it forms part of the central protuberance.</text>
</comment>
<dbReference type="GO" id="GO:0005840">
    <property type="term" value="C:ribosome"/>
    <property type="evidence" value="ECO:0007669"/>
    <property type="project" value="UniProtKB-KW"/>
</dbReference>
<evidence type="ECO:0000259" key="7">
    <source>
        <dbReference type="Pfam" id="PF14693"/>
    </source>
</evidence>
<evidence type="ECO:0000256" key="1">
    <source>
        <dbReference type="ARBA" id="ARBA00022730"/>
    </source>
</evidence>
<dbReference type="Gene3D" id="2.40.240.10">
    <property type="entry name" value="Ribosomal Protein L25, Chain P"/>
    <property type="match status" value="1"/>
</dbReference>